<proteinExistence type="predicted"/>
<sequence length="869" mass="96959">MSATSTPAAAGSRSPPTQSASKASSFSSSDWIGPSLVAARALAAAGECLPVPYVQGVFDLVIVVFETVEKVKKNREDLKELCGDILGTVEIVRDQITAYGDTAPERCKALCEDLDSCLKDMRTAVENLQGLRRFKEVFKSTSTADKISSHRSKLRTLREKFLLVTTADTNVQVHRLIASTSATPETLRPQPTQSINNCPPPSRIFYGRRTILDKMEEYFSQDLGTQHIFLLYGLGGAGKTQIALKFIEVSSHFSDIFLIDTSTTATIETGLQNIAGSTAQDALKWLSRKQDKWLLFFDNADDPTINLSSFFPRCNHGNIIITSRNRGLKVYAGSHVLVSDMEEADAVKLLLTSAAQDVTESKEKIAVEIVQELSCLPLAIIQAGSFISESGALNSYLTLFRQNQARLLSKKPAQSHDDYAGTVYTTWQISFDRLTGAAQTLLQLCSFLHHQGIFEQIFSLASAYTFPSYGPSKDELQRPMEFLSPFLGSDGDWDSLRFIEVTNELQAYSLINFDPETGLFSIHPLVHGWSRSTLTSEKEYHDSMVAIVGMTIRRMSSLALEPASPWLMPHIDSLRGSEIYVNPDFNDAFASIYRYSKRPAEATKINNVILQKRREILGDDHPDTLISMWNLATSYNHIHQPKKAEELLLVLLEKRKRTLGDNHLHTVQVMAEMSIVCNQLGQLQRAKELQVVVLKKYKEILGEDHPDTLRAMGNLAWLYLNLGQFHSSAELQAVVLEKRKRILGEDYPATLYTMAGLALAYRSLGQLDKAVELQTVVLEKRRIVHGEDHPEIPIAMRNLAVTYYQLGQFNKAEVLMVDVLKKEKESLGGDHPQIQETIQFLANIHQALHKSDQVESESALVNEIVSSDS</sequence>
<evidence type="ECO:0000313" key="4">
    <source>
        <dbReference type="Proteomes" id="UP001215280"/>
    </source>
</evidence>
<dbReference type="SUPFAM" id="SSF48452">
    <property type="entry name" value="TPR-like"/>
    <property type="match status" value="2"/>
</dbReference>
<feature type="domain" description="DUF7779" evidence="2">
    <location>
        <begin position="430"/>
        <end position="538"/>
    </location>
</feature>
<protein>
    <recommendedName>
        <fullName evidence="2">DUF7779 domain-containing protein</fullName>
    </recommendedName>
</protein>
<evidence type="ECO:0000313" key="3">
    <source>
        <dbReference type="EMBL" id="KAJ7737792.1"/>
    </source>
</evidence>
<keyword evidence="4" id="KW-1185">Reference proteome</keyword>
<dbReference type="InterPro" id="IPR036537">
    <property type="entry name" value="Adaptor_Cbl_N_dom_sf"/>
</dbReference>
<organism evidence="3 4">
    <name type="scientific">Mycena maculata</name>
    <dbReference type="NCBI Taxonomy" id="230809"/>
    <lineage>
        <taxon>Eukaryota</taxon>
        <taxon>Fungi</taxon>
        <taxon>Dikarya</taxon>
        <taxon>Basidiomycota</taxon>
        <taxon>Agaricomycotina</taxon>
        <taxon>Agaricomycetes</taxon>
        <taxon>Agaricomycetidae</taxon>
        <taxon>Agaricales</taxon>
        <taxon>Marasmiineae</taxon>
        <taxon>Mycenaceae</taxon>
        <taxon>Mycena</taxon>
    </lineage>
</organism>
<reference evidence="3" key="1">
    <citation type="submission" date="2023-03" db="EMBL/GenBank/DDBJ databases">
        <title>Massive genome expansion in bonnet fungi (Mycena s.s.) driven by repeated elements and novel gene families across ecological guilds.</title>
        <authorList>
            <consortium name="Lawrence Berkeley National Laboratory"/>
            <person name="Harder C.B."/>
            <person name="Miyauchi S."/>
            <person name="Viragh M."/>
            <person name="Kuo A."/>
            <person name="Thoen E."/>
            <person name="Andreopoulos B."/>
            <person name="Lu D."/>
            <person name="Skrede I."/>
            <person name="Drula E."/>
            <person name="Henrissat B."/>
            <person name="Morin E."/>
            <person name="Kohler A."/>
            <person name="Barry K."/>
            <person name="LaButti K."/>
            <person name="Morin E."/>
            <person name="Salamov A."/>
            <person name="Lipzen A."/>
            <person name="Mereny Z."/>
            <person name="Hegedus B."/>
            <person name="Baldrian P."/>
            <person name="Stursova M."/>
            <person name="Weitz H."/>
            <person name="Taylor A."/>
            <person name="Grigoriev I.V."/>
            <person name="Nagy L.G."/>
            <person name="Martin F."/>
            <person name="Kauserud H."/>
        </authorList>
    </citation>
    <scope>NUCLEOTIDE SEQUENCE</scope>
    <source>
        <strain evidence="3">CBHHK188m</strain>
    </source>
</reference>
<dbReference type="GO" id="GO:0007166">
    <property type="term" value="P:cell surface receptor signaling pathway"/>
    <property type="evidence" value="ECO:0007669"/>
    <property type="project" value="InterPro"/>
</dbReference>
<feature type="region of interest" description="Disordered" evidence="1">
    <location>
        <begin position="1"/>
        <end position="28"/>
    </location>
</feature>
<dbReference type="Pfam" id="PF13374">
    <property type="entry name" value="TPR_10"/>
    <property type="match status" value="4"/>
</dbReference>
<name>A0AAD7IAE1_9AGAR</name>
<dbReference type="SUPFAM" id="SSF52540">
    <property type="entry name" value="P-loop containing nucleoside triphosphate hydrolases"/>
    <property type="match status" value="1"/>
</dbReference>
<feature type="compositionally biased region" description="Low complexity" evidence="1">
    <location>
        <begin position="19"/>
        <end position="28"/>
    </location>
</feature>
<dbReference type="PANTHER" id="PTHR46082">
    <property type="entry name" value="ATP/GTP-BINDING PROTEIN-RELATED"/>
    <property type="match status" value="1"/>
</dbReference>
<accession>A0AAD7IAE1</accession>
<comment type="caution">
    <text evidence="3">The sequence shown here is derived from an EMBL/GenBank/DDBJ whole genome shotgun (WGS) entry which is preliminary data.</text>
</comment>
<dbReference type="InterPro" id="IPR059179">
    <property type="entry name" value="MLKL-like_MCAfunc"/>
</dbReference>
<dbReference type="PANTHER" id="PTHR46082:SF6">
    <property type="entry name" value="AAA+ ATPASE DOMAIN-CONTAINING PROTEIN-RELATED"/>
    <property type="match status" value="1"/>
</dbReference>
<dbReference type="Gene3D" id="1.25.40.10">
    <property type="entry name" value="Tetratricopeptide repeat domain"/>
    <property type="match status" value="2"/>
</dbReference>
<dbReference type="EMBL" id="JARJLG010000141">
    <property type="protein sequence ID" value="KAJ7737792.1"/>
    <property type="molecule type" value="Genomic_DNA"/>
</dbReference>
<dbReference type="GO" id="GO:0043531">
    <property type="term" value="F:ADP binding"/>
    <property type="evidence" value="ECO:0007669"/>
    <property type="project" value="InterPro"/>
</dbReference>
<dbReference type="InterPro" id="IPR011990">
    <property type="entry name" value="TPR-like_helical_dom_sf"/>
</dbReference>
<dbReference type="Proteomes" id="UP001215280">
    <property type="component" value="Unassembled WGS sequence"/>
</dbReference>
<dbReference type="Gene3D" id="1.20.930.20">
    <property type="entry name" value="Adaptor protein Cbl, N-terminal domain"/>
    <property type="match status" value="1"/>
</dbReference>
<dbReference type="Pfam" id="PF13424">
    <property type="entry name" value="TPR_12"/>
    <property type="match status" value="1"/>
</dbReference>
<dbReference type="Pfam" id="PF25000">
    <property type="entry name" value="DUF7779"/>
    <property type="match status" value="1"/>
</dbReference>
<dbReference type="Gene3D" id="3.40.50.300">
    <property type="entry name" value="P-loop containing nucleotide triphosphate hydrolases"/>
    <property type="match status" value="1"/>
</dbReference>
<dbReference type="CDD" id="cd21037">
    <property type="entry name" value="MLKL_NTD"/>
    <property type="match status" value="1"/>
</dbReference>
<evidence type="ECO:0000256" key="1">
    <source>
        <dbReference type="SAM" id="MobiDB-lite"/>
    </source>
</evidence>
<dbReference type="InterPro" id="IPR053137">
    <property type="entry name" value="NLR-like"/>
</dbReference>
<gene>
    <name evidence="3" type="ORF">DFH07DRAFT_892912</name>
</gene>
<dbReference type="AlphaFoldDB" id="A0AAD7IAE1"/>
<evidence type="ECO:0000259" key="2">
    <source>
        <dbReference type="Pfam" id="PF25000"/>
    </source>
</evidence>
<dbReference type="InterPro" id="IPR027417">
    <property type="entry name" value="P-loop_NTPase"/>
</dbReference>
<dbReference type="InterPro" id="IPR056681">
    <property type="entry name" value="DUF7779"/>
</dbReference>